<keyword evidence="2" id="KW-0902">Two-component regulatory system</keyword>
<organism evidence="9 10">
    <name type="scientific">Chitinophaga cymbidii</name>
    <dbReference type="NCBI Taxonomy" id="1096750"/>
    <lineage>
        <taxon>Bacteria</taxon>
        <taxon>Pseudomonadati</taxon>
        <taxon>Bacteroidota</taxon>
        <taxon>Chitinophagia</taxon>
        <taxon>Chitinophagales</taxon>
        <taxon>Chitinophagaceae</taxon>
        <taxon>Chitinophaga</taxon>
    </lineage>
</organism>
<dbReference type="PROSITE" id="PS50110">
    <property type="entry name" value="RESPONSE_REGULATORY"/>
    <property type="match status" value="1"/>
</dbReference>
<dbReference type="GO" id="GO:0032993">
    <property type="term" value="C:protein-DNA complex"/>
    <property type="evidence" value="ECO:0007669"/>
    <property type="project" value="TreeGrafter"/>
</dbReference>
<dbReference type="InterPro" id="IPR000792">
    <property type="entry name" value="Tscrpt_reg_LuxR_C"/>
</dbReference>
<dbReference type="SMART" id="SM00448">
    <property type="entry name" value="REC"/>
    <property type="match status" value="1"/>
</dbReference>
<dbReference type="Pfam" id="PF00196">
    <property type="entry name" value="GerE"/>
    <property type="match status" value="1"/>
</dbReference>
<sequence>MKNQIIKILLLEDDPAINRQVEPLLRQQSYEVVTAGSADSPVALSMQTMPDLIVCDMQLHHISSHQFLIEVRNSMHLNHIPFIFINGKPGWDHARFAMNLGADDYLPAPFNGQHLLMSIKARLSRFRNIADFSAQTTAAGEPPRVEIPAEVADKLSKTEFRIYRMVSDGLTAQEISKELSISMKTLENHRYNIAKKLNISGHYGLLHYVIKDQVKRRKR</sequence>
<dbReference type="PRINTS" id="PR00038">
    <property type="entry name" value="HTHLUXR"/>
</dbReference>
<evidence type="ECO:0000259" key="7">
    <source>
        <dbReference type="PROSITE" id="PS50043"/>
    </source>
</evidence>
<keyword evidence="3" id="KW-0805">Transcription regulation</keyword>
<evidence type="ECO:0000256" key="4">
    <source>
        <dbReference type="ARBA" id="ARBA00023125"/>
    </source>
</evidence>
<keyword evidence="10" id="KW-1185">Reference proteome</keyword>
<evidence type="ECO:0000313" key="9">
    <source>
        <dbReference type="EMBL" id="GEP96909.1"/>
    </source>
</evidence>
<dbReference type="SUPFAM" id="SSF46894">
    <property type="entry name" value="C-terminal effector domain of the bipartite response regulators"/>
    <property type="match status" value="1"/>
</dbReference>
<evidence type="ECO:0000256" key="6">
    <source>
        <dbReference type="PROSITE-ProRule" id="PRU00169"/>
    </source>
</evidence>
<dbReference type="CDD" id="cd00156">
    <property type="entry name" value="REC"/>
    <property type="match status" value="1"/>
</dbReference>
<dbReference type="AlphaFoldDB" id="A0A512RMK4"/>
<comment type="caution">
    <text evidence="9">The sequence shown here is derived from an EMBL/GenBank/DDBJ whole genome shotgun (WGS) entry which is preliminary data.</text>
</comment>
<dbReference type="InterPro" id="IPR039420">
    <property type="entry name" value="WalR-like"/>
</dbReference>
<evidence type="ECO:0000256" key="3">
    <source>
        <dbReference type="ARBA" id="ARBA00023015"/>
    </source>
</evidence>
<dbReference type="Gene3D" id="1.10.10.10">
    <property type="entry name" value="Winged helix-like DNA-binding domain superfamily/Winged helix DNA-binding domain"/>
    <property type="match status" value="1"/>
</dbReference>
<evidence type="ECO:0000256" key="1">
    <source>
        <dbReference type="ARBA" id="ARBA00022553"/>
    </source>
</evidence>
<accession>A0A512RMK4</accession>
<dbReference type="PANTHER" id="PTHR48111">
    <property type="entry name" value="REGULATOR OF RPOS"/>
    <property type="match status" value="1"/>
</dbReference>
<dbReference type="GO" id="GO:0006355">
    <property type="term" value="P:regulation of DNA-templated transcription"/>
    <property type="evidence" value="ECO:0007669"/>
    <property type="project" value="InterPro"/>
</dbReference>
<dbReference type="GO" id="GO:0005829">
    <property type="term" value="C:cytosol"/>
    <property type="evidence" value="ECO:0007669"/>
    <property type="project" value="TreeGrafter"/>
</dbReference>
<keyword evidence="1 6" id="KW-0597">Phosphoprotein</keyword>
<dbReference type="PANTHER" id="PTHR48111:SF1">
    <property type="entry name" value="TWO-COMPONENT RESPONSE REGULATOR ORR33"/>
    <property type="match status" value="1"/>
</dbReference>
<protein>
    <submittedName>
        <fullName evidence="9">DNA-binding response regulator</fullName>
    </submittedName>
</protein>
<dbReference type="InterPro" id="IPR011006">
    <property type="entry name" value="CheY-like_superfamily"/>
</dbReference>
<evidence type="ECO:0000256" key="2">
    <source>
        <dbReference type="ARBA" id="ARBA00023012"/>
    </source>
</evidence>
<proteinExistence type="predicted"/>
<evidence type="ECO:0000256" key="5">
    <source>
        <dbReference type="ARBA" id="ARBA00023163"/>
    </source>
</evidence>
<dbReference type="GO" id="GO:0000976">
    <property type="term" value="F:transcription cis-regulatory region binding"/>
    <property type="evidence" value="ECO:0007669"/>
    <property type="project" value="TreeGrafter"/>
</dbReference>
<dbReference type="EMBL" id="BKAU01000003">
    <property type="protein sequence ID" value="GEP96909.1"/>
    <property type="molecule type" value="Genomic_DNA"/>
</dbReference>
<dbReference type="CDD" id="cd06170">
    <property type="entry name" value="LuxR_C_like"/>
    <property type="match status" value="1"/>
</dbReference>
<evidence type="ECO:0000259" key="8">
    <source>
        <dbReference type="PROSITE" id="PS50110"/>
    </source>
</evidence>
<dbReference type="InterPro" id="IPR001789">
    <property type="entry name" value="Sig_transdc_resp-reg_receiver"/>
</dbReference>
<dbReference type="OrthoDB" id="9802186at2"/>
<feature type="domain" description="HTH luxR-type" evidence="7">
    <location>
        <begin position="148"/>
        <end position="213"/>
    </location>
</feature>
<dbReference type="Proteomes" id="UP000321436">
    <property type="component" value="Unassembled WGS sequence"/>
</dbReference>
<dbReference type="InterPro" id="IPR016032">
    <property type="entry name" value="Sig_transdc_resp-reg_C-effctor"/>
</dbReference>
<dbReference type="Gene3D" id="3.40.50.2300">
    <property type="match status" value="1"/>
</dbReference>
<feature type="domain" description="Response regulatory" evidence="8">
    <location>
        <begin position="7"/>
        <end position="123"/>
    </location>
</feature>
<dbReference type="GO" id="GO:0000156">
    <property type="term" value="F:phosphorelay response regulator activity"/>
    <property type="evidence" value="ECO:0007669"/>
    <property type="project" value="TreeGrafter"/>
</dbReference>
<evidence type="ECO:0000313" key="10">
    <source>
        <dbReference type="Proteomes" id="UP000321436"/>
    </source>
</evidence>
<dbReference type="PROSITE" id="PS00622">
    <property type="entry name" value="HTH_LUXR_1"/>
    <property type="match status" value="1"/>
</dbReference>
<name>A0A512RMK4_9BACT</name>
<keyword evidence="5" id="KW-0804">Transcription</keyword>
<dbReference type="PROSITE" id="PS50043">
    <property type="entry name" value="HTH_LUXR_2"/>
    <property type="match status" value="1"/>
</dbReference>
<dbReference type="SUPFAM" id="SSF52172">
    <property type="entry name" value="CheY-like"/>
    <property type="match status" value="1"/>
</dbReference>
<dbReference type="InterPro" id="IPR036388">
    <property type="entry name" value="WH-like_DNA-bd_sf"/>
</dbReference>
<gene>
    <name evidence="9" type="ORF">CCY01nite_31690</name>
</gene>
<dbReference type="SMART" id="SM00421">
    <property type="entry name" value="HTH_LUXR"/>
    <property type="match status" value="1"/>
</dbReference>
<feature type="modified residue" description="4-aspartylphosphate" evidence="6">
    <location>
        <position position="56"/>
    </location>
</feature>
<dbReference type="RefSeq" id="WP_146863890.1">
    <property type="nucleotide sequence ID" value="NZ_BKAU01000003.1"/>
</dbReference>
<reference evidence="9 10" key="1">
    <citation type="submission" date="2019-07" db="EMBL/GenBank/DDBJ databases">
        <title>Whole genome shotgun sequence of Chitinophaga cymbidii NBRC 109752.</title>
        <authorList>
            <person name="Hosoyama A."/>
            <person name="Uohara A."/>
            <person name="Ohji S."/>
            <person name="Ichikawa N."/>
        </authorList>
    </citation>
    <scope>NUCLEOTIDE SEQUENCE [LARGE SCALE GENOMIC DNA]</scope>
    <source>
        <strain evidence="9 10">NBRC 109752</strain>
    </source>
</reference>
<dbReference type="Pfam" id="PF00072">
    <property type="entry name" value="Response_reg"/>
    <property type="match status" value="1"/>
</dbReference>
<keyword evidence="4 9" id="KW-0238">DNA-binding</keyword>